<feature type="compositionally biased region" description="Gly residues" evidence="1">
    <location>
        <begin position="14"/>
        <end position="25"/>
    </location>
</feature>
<feature type="transmembrane region" description="Helical" evidence="2">
    <location>
        <begin position="151"/>
        <end position="172"/>
    </location>
</feature>
<feature type="transmembrane region" description="Helical" evidence="2">
    <location>
        <begin position="125"/>
        <end position="145"/>
    </location>
</feature>
<reference evidence="3 4" key="1">
    <citation type="submission" date="2023-05" db="EMBL/GenBank/DDBJ databases">
        <title>Streptantibioticus silvisoli sp. nov., acidotolerant actinomycetes 1 from pine litter.</title>
        <authorList>
            <person name="Swiecimska M."/>
            <person name="Golinska P."/>
            <person name="Sangal V."/>
            <person name="Wachnowicz B."/>
            <person name="Goodfellow M."/>
        </authorList>
    </citation>
    <scope>NUCLEOTIDE SEQUENCE [LARGE SCALE GENOMIC DNA]</scope>
    <source>
        <strain evidence="3 4">DSM 42109</strain>
    </source>
</reference>
<evidence type="ECO:0000313" key="4">
    <source>
        <dbReference type="Proteomes" id="UP001214441"/>
    </source>
</evidence>
<gene>
    <name evidence="3" type="ORF">NMN56_017665</name>
</gene>
<keyword evidence="4" id="KW-1185">Reference proteome</keyword>
<comment type="caution">
    <text evidence="3">The sequence shown here is derived from an EMBL/GenBank/DDBJ whole genome shotgun (WGS) entry which is preliminary data.</text>
</comment>
<dbReference type="RefSeq" id="WP_274040431.1">
    <property type="nucleotide sequence ID" value="NZ_JANCPR020000016.1"/>
</dbReference>
<dbReference type="NCBIfam" id="TIGR03579">
    <property type="entry name" value="EF_0833"/>
    <property type="match status" value="1"/>
</dbReference>
<evidence type="ECO:0000256" key="2">
    <source>
        <dbReference type="SAM" id="Phobius"/>
    </source>
</evidence>
<accession>A0ABT6ZXH0</accession>
<dbReference type="Proteomes" id="UP001214441">
    <property type="component" value="Unassembled WGS sequence"/>
</dbReference>
<keyword evidence="2" id="KW-0472">Membrane</keyword>
<name>A0ABT6ZXH0_9ACTN</name>
<protein>
    <submittedName>
        <fullName evidence="3">DUF4310 family protein</fullName>
    </submittedName>
</protein>
<evidence type="ECO:0000256" key="1">
    <source>
        <dbReference type="SAM" id="MobiDB-lite"/>
    </source>
</evidence>
<feature type="transmembrane region" description="Helical" evidence="2">
    <location>
        <begin position="235"/>
        <end position="253"/>
    </location>
</feature>
<dbReference type="EMBL" id="JANCPR020000016">
    <property type="protein sequence ID" value="MDJ1133763.1"/>
    <property type="molecule type" value="Genomic_DNA"/>
</dbReference>
<dbReference type="Pfam" id="PF14187">
    <property type="entry name" value="DUF4310"/>
    <property type="match status" value="1"/>
</dbReference>
<feature type="compositionally biased region" description="Low complexity" evidence="1">
    <location>
        <begin position="1"/>
        <end position="13"/>
    </location>
</feature>
<keyword evidence="2" id="KW-1133">Transmembrane helix</keyword>
<sequence>MSHAETGAAAAPGPEGGAGSGGGTGTAKAKAEAKSGGGKVPGEGSFWLSERAFPLFVATLAAGIFAGTHLYYVYNTGAFNEVAVTALLKAGMDGGSYGAAAAFGAGFLFARIIEGPMVGILDIGGSLQTGVGIGIPAMLLAGGITAPLEHFWLALPTGAVLGLAIGWLVLAIRRVTVNSSGGTSTFGADVMMGAGNSAGRYLGPLVIIAAATASIPVGLGSTLGALLFYWWKKPLTGGAILGAMLFGLFFPITGK</sequence>
<evidence type="ECO:0000313" key="3">
    <source>
        <dbReference type="EMBL" id="MDJ1133763.1"/>
    </source>
</evidence>
<dbReference type="InterPro" id="IPR025456">
    <property type="entry name" value="DUF4310"/>
</dbReference>
<proteinExistence type="predicted"/>
<organism evidence="3 4">
    <name type="scientific">Streptomyces iconiensis</name>
    <dbReference type="NCBI Taxonomy" id="1384038"/>
    <lineage>
        <taxon>Bacteria</taxon>
        <taxon>Bacillati</taxon>
        <taxon>Actinomycetota</taxon>
        <taxon>Actinomycetes</taxon>
        <taxon>Kitasatosporales</taxon>
        <taxon>Streptomycetaceae</taxon>
        <taxon>Streptomyces</taxon>
    </lineage>
</organism>
<keyword evidence="2" id="KW-0812">Transmembrane</keyword>
<feature type="transmembrane region" description="Helical" evidence="2">
    <location>
        <begin position="94"/>
        <end position="113"/>
    </location>
</feature>
<feature type="transmembrane region" description="Helical" evidence="2">
    <location>
        <begin position="201"/>
        <end position="229"/>
    </location>
</feature>
<feature type="region of interest" description="Disordered" evidence="1">
    <location>
        <begin position="1"/>
        <end position="40"/>
    </location>
</feature>
<feature type="transmembrane region" description="Helical" evidence="2">
    <location>
        <begin position="52"/>
        <end position="74"/>
    </location>
</feature>